<reference evidence="4" key="1">
    <citation type="journal article" date="2014" name="Int. J. Syst. Evol. Microbiol.">
        <title>Complete genome sequence of Corynebacterium casei LMG S-19264T (=DSM 44701T), isolated from a smear-ripened cheese.</title>
        <authorList>
            <consortium name="US DOE Joint Genome Institute (JGI-PGF)"/>
            <person name="Walter F."/>
            <person name="Albersmeier A."/>
            <person name="Kalinowski J."/>
            <person name="Ruckert C."/>
        </authorList>
    </citation>
    <scope>NUCLEOTIDE SEQUENCE</scope>
    <source>
        <strain evidence="4">KCTC 12870</strain>
    </source>
</reference>
<dbReference type="Pfam" id="PF01593">
    <property type="entry name" value="Amino_oxidase"/>
    <property type="match status" value="1"/>
</dbReference>
<dbReference type="InterPro" id="IPR002937">
    <property type="entry name" value="Amino_oxidase"/>
</dbReference>
<proteinExistence type="inferred from homology"/>
<organism evidence="4 5">
    <name type="scientific">Cerasicoccus arenae</name>
    <dbReference type="NCBI Taxonomy" id="424488"/>
    <lineage>
        <taxon>Bacteria</taxon>
        <taxon>Pseudomonadati</taxon>
        <taxon>Verrucomicrobiota</taxon>
        <taxon>Opitutia</taxon>
        <taxon>Puniceicoccales</taxon>
        <taxon>Cerasicoccaceae</taxon>
        <taxon>Cerasicoccus</taxon>
    </lineage>
</organism>
<dbReference type="PANTHER" id="PTHR43734:SF7">
    <property type="entry name" value="4,4'-DIAPONEUROSPORENE OXYGENASE"/>
    <property type="match status" value="1"/>
</dbReference>
<name>A0A8J3GBB9_9BACT</name>
<dbReference type="RefSeq" id="WP_189510489.1">
    <property type="nucleotide sequence ID" value="NZ_BMXG01000001.1"/>
</dbReference>
<evidence type="ECO:0000256" key="1">
    <source>
        <dbReference type="ARBA" id="ARBA00006046"/>
    </source>
</evidence>
<comment type="caution">
    <text evidence="4">The sequence shown here is derived from an EMBL/GenBank/DDBJ whole genome shotgun (WGS) entry which is preliminary data.</text>
</comment>
<dbReference type="PANTHER" id="PTHR43734">
    <property type="entry name" value="PHYTOENE DESATURASE"/>
    <property type="match status" value="1"/>
</dbReference>
<dbReference type="SUPFAM" id="SSF51905">
    <property type="entry name" value="FAD/NAD(P)-binding domain"/>
    <property type="match status" value="1"/>
</dbReference>
<accession>A0A8J3GBB9</accession>
<dbReference type="Proteomes" id="UP000642829">
    <property type="component" value="Unassembled WGS sequence"/>
</dbReference>
<dbReference type="InterPro" id="IPR036188">
    <property type="entry name" value="FAD/NAD-bd_sf"/>
</dbReference>
<keyword evidence="5" id="KW-1185">Reference proteome</keyword>
<dbReference type="AlphaFoldDB" id="A0A8J3GBB9"/>
<dbReference type="Gene3D" id="3.90.660.50">
    <property type="match status" value="1"/>
</dbReference>
<dbReference type="EMBL" id="BMXG01000001">
    <property type="protein sequence ID" value="GHB89764.1"/>
    <property type="molecule type" value="Genomic_DNA"/>
</dbReference>
<evidence type="ECO:0000256" key="2">
    <source>
        <dbReference type="ARBA" id="ARBA00023002"/>
    </source>
</evidence>
<protein>
    <submittedName>
        <fullName evidence="4">Phytoene dehydrogenase</fullName>
    </submittedName>
</protein>
<comment type="similarity">
    <text evidence="1">Belongs to the carotenoid/retinoid oxidoreductase family.</text>
</comment>
<gene>
    <name evidence="4" type="primary">crtI</name>
    <name evidence="4" type="ORF">GCM10007047_00290</name>
</gene>
<evidence type="ECO:0000259" key="3">
    <source>
        <dbReference type="Pfam" id="PF01593"/>
    </source>
</evidence>
<evidence type="ECO:0000313" key="4">
    <source>
        <dbReference type="EMBL" id="GHB89764.1"/>
    </source>
</evidence>
<sequence length="494" mass="55091">MTGELNGAHYDCIVIGAGMSGMAAAIRLAMFERRVLVVERHNAAGGLNSFYSFDGRKYDVGLHAMTNYAPPGAKGLPLIKILRQLRLSRDDLDLAEQMGSRIAIPGYSLSFTNDFAVLESEIERAFPSQIDGFRRLVEHLKAFNETALDIQEQSAVAVLSEYLSDPILVNMLMIPVCYYGSARENDLDFSQFVILFKALFLEGFARPYEGVRVIIRALMNRYRELGGERKMKCGVREIITENGHASRVILDDGSEVTADKVISSIGYAETLRLCSDQPGDAGRDNTGALSFVETITVLKQQPSDLGWKDTIVFFNDSETFDYRRPKNLVDDRSGVICFPNNYRYSDGRRLEEGFLRITALANYDRWATLEDTEYQSAKQEWYERLQRRALDFLPPPRVRQKEHTTPPMVAHKAQARFVLTEQTAAQDMFTPLTITKFTGHLGGAVYGAPNKVKSGRTHLDNLYLCGTDQGFLGITGAMLSGISMANLHVLGAGS</sequence>
<dbReference type="GO" id="GO:0016491">
    <property type="term" value="F:oxidoreductase activity"/>
    <property type="evidence" value="ECO:0007669"/>
    <property type="project" value="UniProtKB-KW"/>
</dbReference>
<evidence type="ECO:0000313" key="5">
    <source>
        <dbReference type="Proteomes" id="UP000642829"/>
    </source>
</evidence>
<reference evidence="4" key="2">
    <citation type="submission" date="2020-09" db="EMBL/GenBank/DDBJ databases">
        <authorList>
            <person name="Sun Q."/>
            <person name="Kim S."/>
        </authorList>
    </citation>
    <scope>NUCLEOTIDE SEQUENCE</scope>
    <source>
        <strain evidence="4">KCTC 12870</strain>
    </source>
</reference>
<feature type="domain" description="Amine oxidase" evidence="3">
    <location>
        <begin position="19"/>
        <end position="271"/>
    </location>
</feature>
<dbReference type="Gene3D" id="3.50.50.60">
    <property type="entry name" value="FAD/NAD(P)-binding domain"/>
    <property type="match status" value="1"/>
</dbReference>
<keyword evidence="2" id="KW-0560">Oxidoreductase</keyword>